<dbReference type="Gene3D" id="3.40.50.720">
    <property type="entry name" value="NAD(P)-binding Rossmann-like Domain"/>
    <property type="match status" value="1"/>
</dbReference>
<dbReference type="Proteomes" id="UP000548726">
    <property type="component" value="Unassembled WGS sequence"/>
</dbReference>
<dbReference type="PANTHER" id="PTHR48079">
    <property type="entry name" value="PROTEIN YEEZ"/>
    <property type="match status" value="1"/>
</dbReference>
<dbReference type="Pfam" id="PF01370">
    <property type="entry name" value="Epimerase"/>
    <property type="match status" value="1"/>
</dbReference>
<evidence type="ECO:0000313" key="2">
    <source>
        <dbReference type="EMBL" id="GFE94776.1"/>
    </source>
</evidence>
<keyword evidence="3" id="KW-1185">Reference proteome</keyword>
<evidence type="ECO:0000259" key="1">
    <source>
        <dbReference type="Pfam" id="PF01370"/>
    </source>
</evidence>
<sequence length="299" mass="32539">MKIFLTGANGFIGSKLVTELINAGHQVRGLTRSDKGTRELVAAGAEAYRGDLEDLNSLRDGIAGCDGVIHTAFDHNFVNYVANCQKDQRAIEAIGKELEGSSRPFVLTSTTLFGEAVAGQCADENIFNDKHSNPRVISEITAESLVERGVKVALVRLSQIHDTYRQGLVTFLIDLARKTGRSAYIEKGVNCWSAAHVSDTVHLFRLALEKQVSGARYHASAEEGVSVRAIAETIGQRFNLPVVALSENDAHAHFGWLGAFVSKDMIASSEKTKQRLDWHPTGPKLLADILACEDIPDKP</sequence>
<dbReference type="RefSeq" id="WP_086654413.1">
    <property type="nucleotide sequence ID" value="NZ_BLJP01000019.1"/>
</dbReference>
<accession>A0A6V8IDW5</accession>
<feature type="domain" description="NAD-dependent epimerase/dehydratase" evidence="1">
    <location>
        <begin position="3"/>
        <end position="215"/>
    </location>
</feature>
<dbReference type="EMBL" id="BLJP01000019">
    <property type="protein sequence ID" value="GFE94776.1"/>
    <property type="molecule type" value="Genomic_DNA"/>
</dbReference>
<dbReference type="CDD" id="cd05262">
    <property type="entry name" value="SDR_a7"/>
    <property type="match status" value="1"/>
</dbReference>
<dbReference type="OrthoDB" id="9787292at2"/>
<dbReference type="SUPFAM" id="SSF51735">
    <property type="entry name" value="NAD(P)-binding Rossmann-fold domains"/>
    <property type="match status" value="1"/>
</dbReference>
<proteinExistence type="predicted"/>
<evidence type="ECO:0000313" key="3">
    <source>
        <dbReference type="Proteomes" id="UP000548726"/>
    </source>
</evidence>
<name>A0A6V8IDW5_9PROT</name>
<gene>
    <name evidence="2" type="ORF">DmAi_28350</name>
</gene>
<organism evidence="2 3">
    <name type="scientific">Acetobacter persici</name>
    <dbReference type="NCBI Taxonomy" id="1076596"/>
    <lineage>
        <taxon>Bacteria</taxon>
        <taxon>Pseudomonadati</taxon>
        <taxon>Pseudomonadota</taxon>
        <taxon>Alphaproteobacteria</taxon>
        <taxon>Acetobacterales</taxon>
        <taxon>Acetobacteraceae</taxon>
        <taxon>Acetobacter</taxon>
    </lineage>
</organism>
<dbReference type="InterPro" id="IPR051783">
    <property type="entry name" value="NAD(P)-dependent_oxidoreduct"/>
</dbReference>
<dbReference type="AlphaFoldDB" id="A0A6V8IDW5"/>
<protein>
    <submittedName>
        <fullName evidence="2">NAD-dependent dehydratase</fullName>
    </submittedName>
</protein>
<dbReference type="GO" id="GO:0004029">
    <property type="term" value="F:aldehyde dehydrogenase (NAD+) activity"/>
    <property type="evidence" value="ECO:0007669"/>
    <property type="project" value="TreeGrafter"/>
</dbReference>
<dbReference type="InterPro" id="IPR001509">
    <property type="entry name" value="Epimerase_deHydtase"/>
</dbReference>
<dbReference type="InterPro" id="IPR036291">
    <property type="entry name" value="NAD(P)-bd_dom_sf"/>
</dbReference>
<dbReference type="PANTHER" id="PTHR48079:SF9">
    <property type="entry name" value="PUTATIVE-RELATED"/>
    <property type="match status" value="1"/>
</dbReference>
<dbReference type="GO" id="GO:0005737">
    <property type="term" value="C:cytoplasm"/>
    <property type="evidence" value="ECO:0007669"/>
    <property type="project" value="TreeGrafter"/>
</dbReference>
<comment type="caution">
    <text evidence="2">The sequence shown here is derived from an EMBL/GenBank/DDBJ whole genome shotgun (WGS) entry which is preliminary data.</text>
</comment>
<reference evidence="2 3" key="1">
    <citation type="journal article" date="2020" name="Cell Rep.">
        <title>Local necrotic cells trigger systemic immune activation via gut microbiome dysbiosis in Drosophila.</title>
        <authorList>
            <person name="Kosakamoto H."/>
            <person name="Yamauchi T."/>
            <person name="Akuzawa-Tokita Y."/>
            <person name="Nishimura K."/>
            <person name="Soga T."/>
            <person name="Murakami T."/>
            <person name="Mori H."/>
            <person name="Yamamoto K."/>
            <person name="Miyazaki R."/>
            <person name="Koto A."/>
            <person name="Miura M."/>
            <person name="Obata F."/>
        </authorList>
    </citation>
    <scope>NUCLEOTIDE SEQUENCE [LARGE SCALE GENOMIC DNA]</scope>
    <source>
        <strain evidence="2 3">Ai</strain>
    </source>
</reference>